<dbReference type="Pfam" id="PF02627">
    <property type="entry name" value="CMD"/>
    <property type="match status" value="1"/>
</dbReference>
<dbReference type="EMBL" id="FNVO01000019">
    <property type="protein sequence ID" value="SEG86631.1"/>
    <property type="molecule type" value="Genomic_DNA"/>
</dbReference>
<dbReference type="OrthoDB" id="9801997at2"/>
<evidence type="ECO:0000313" key="2">
    <source>
        <dbReference type="EMBL" id="SEG86631.1"/>
    </source>
</evidence>
<keyword evidence="2" id="KW-0575">Peroxidase</keyword>
<dbReference type="PANTHER" id="PTHR34846:SF5">
    <property type="entry name" value="CARBOXYMUCONOLACTONE DECARBOXYLASE-LIKE DOMAIN-CONTAINING PROTEIN"/>
    <property type="match status" value="1"/>
</dbReference>
<proteinExistence type="predicted"/>
<gene>
    <name evidence="2" type="ORF">SAMN04489712_119131</name>
</gene>
<dbReference type="InterPro" id="IPR029032">
    <property type="entry name" value="AhpD-like"/>
</dbReference>
<name>A0A1H6DN85_9ACTN</name>
<keyword evidence="3" id="KW-1185">Reference proteome</keyword>
<reference evidence="3" key="1">
    <citation type="submission" date="2016-10" db="EMBL/GenBank/DDBJ databases">
        <authorList>
            <person name="Varghese N."/>
            <person name="Submissions S."/>
        </authorList>
    </citation>
    <scope>NUCLEOTIDE SEQUENCE [LARGE SCALE GENOMIC DNA]</scope>
    <source>
        <strain evidence="3">DSM 43163</strain>
    </source>
</reference>
<dbReference type="GO" id="GO:0051920">
    <property type="term" value="F:peroxiredoxin activity"/>
    <property type="evidence" value="ECO:0007669"/>
    <property type="project" value="InterPro"/>
</dbReference>
<feature type="domain" description="Carboxymuconolactone decarboxylase-like" evidence="1">
    <location>
        <begin position="62"/>
        <end position="133"/>
    </location>
</feature>
<dbReference type="Proteomes" id="UP000236723">
    <property type="component" value="Unassembled WGS sequence"/>
</dbReference>
<protein>
    <submittedName>
        <fullName evidence="2">Alkylhydroperoxidase family enzyme, contains CxxC motif</fullName>
    </submittedName>
</protein>
<accession>A0A1H6DN85</accession>
<evidence type="ECO:0000259" key="1">
    <source>
        <dbReference type="Pfam" id="PF02627"/>
    </source>
</evidence>
<dbReference type="PANTHER" id="PTHR34846">
    <property type="entry name" value="4-CARBOXYMUCONOLACTONE DECARBOXYLASE FAMILY PROTEIN (AFU_ORTHOLOGUE AFUA_6G11590)"/>
    <property type="match status" value="1"/>
</dbReference>
<dbReference type="Gene3D" id="1.20.1290.10">
    <property type="entry name" value="AhpD-like"/>
    <property type="match status" value="1"/>
</dbReference>
<dbReference type="AlphaFoldDB" id="A0A1H6DN85"/>
<evidence type="ECO:0000313" key="3">
    <source>
        <dbReference type="Proteomes" id="UP000236723"/>
    </source>
</evidence>
<dbReference type="InterPro" id="IPR003779">
    <property type="entry name" value="CMD-like"/>
</dbReference>
<dbReference type="RefSeq" id="WP_103942952.1">
    <property type="nucleotide sequence ID" value="NZ_FNVO01000019.1"/>
</dbReference>
<sequence length="213" mass="24184">MPRLREVPRAEVTDERILFFYDRLFAPDRDPAVDHGTATGTPGDWWTVFAQDPDVFRHAVRGFALYRNARLDPLLRELGQCRAGWARGSQFVFSQHCKQMRALGMPEEKIQAIPHWQTADCYDRLERAVLAYTDGIVLDGGRVADEIFAVLKEHLSDQEILALTYITCLYEMHATMSKVLRLEFDDRPEPVTEVAAPEGYGARDISADLAGEN</sequence>
<organism evidence="2 3">
    <name type="scientific">Thermomonospora echinospora</name>
    <dbReference type="NCBI Taxonomy" id="1992"/>
    <lineage>
        <taxon>Bacteria</taxon>
        <taxon>Bacillati</taxon>
        <taxon>Actinomycetota</taxon>
        <taxon>Actinomycetes</taxon>
        <taxon>Streptosporangiales</taxon>
        <taxon>Thermomonosporaceae</taxon>
        <taxon>Thermomonospora</taxon>
    </lineage>
</organism>
<dbReference type="SUPFAM" id="SSF69118">
    <property type="entry name" value="AhpD-like"/>
    <property type="match status" value="1"/>
</dbReference>
<keyword evidence="2" id="KW-0560">Oxidoreductase</keyword>